<feature type="compositionally biased region" description="Polar residues" evidence="5">
    <location>
        <begin position="571"/>
        <end position="603"/>
    </location>
</feature>
<dbReference type="Proteomes" id="UP000827721">
    <property type="component" value="Unassembled WGS sequence"/>
</dbReference>
<sequence>MKPGPTRILNKTPPLSLSISQFFKKFSRKLDIKNDTVYALYTLRKEKTMDPAPNAPFNPEPEVSTTTTAAKPDAVVVDAAAGEKRPADNGNGNGNGNPEESVNKKARRSGGGVVGEKEAAKRVAEIVLVLSAMWRMRGGGRAPTEAETELMAEAREKLVEMCGGLAPKDIVSRDRIERLIEDLGLNGRVKEQRLGFRGQRLSIKEKLELTKKKMEDSKKFTTQPTTYAPHGLQTNFGTAAENRGITHTVRVFPSDKMSSSPTVSAGGFPASSPPVHVSATSTSVSYQLPTNEVRAPTVSTGLPGSHLGRDSSSLALPRVDRAQIKSDGGTNASSYLSQVQVNSSTNHQLVNSSSNQPLLNAPTWSVQNQSASSAKPGSENKFPSQNLVKVEGTAAVARPAPQVVSPQAFRAFITQPASGNLPVMHQPSQGMNLGQAPQSGNNHNEIGKIVQRVLHPKLPEHPTWTPPSREYMNKAFTCQMCKLTVNEVETVILCDACEKGFHLKCLQLNNQKGIPRGGEWHCMSCLKLSGGKPLPPKYGRVMRSMNTPKMPSNTSVFQSSSDKKVSPIESKVSQQKIIENGSSAGPDNVGSNSTEMASDSKIQNAKDRETSSGTQLNNLTLGIICDSPSVGSSSEKLAQPNQACESSVHEEKLASESKSRPPIFPETISNNSDSSQPSHNTQVVHTGPPNGAEVSLKDCQNNYTVKQDEKNVAEPNSVESSGLSDFLHSVEWSGDVLQVVDGKKFYRSCCIGGVTYKVQDHALLHSSPDRLIPSKLQAKVLIYQLQAMWEDTRNGSKLIMVNRCFFPADLPEAVGCPCSPESSELYESNNESIVMAGLIRGPCEVLPSAKFREESERQSQLGAEANKGRRSLFLCNQLYQDVISFKLSVSLGGFTMKSKESSGQFPVNMFRHLV</sequence>
<keyword evidence="3" id="KW-0862">Zinc</keyword>
<reference evidence="8 9" key="1">
    <citation type="submission" date="2021-02" db="EMBL/GenBank/DDBJ databases">
        <title>Plant Genome Project.</title>
        <authorList>
            <person name="Zhang R.-G."/>
        </authorList>
    </citation>
    <scope>NUCLEOTIDE SEQUENCE [LARGE SCALE GENOMIC DNA]</scope>
    <source>
        <tissue evidence="8">Leaves</tissue>
    </source>
</reference>
<feature type="region of interest" description="Disordered" evidence="5">
    <location>
        <begin position="295"/>
        <end position="317"/>
    </location>
</feature>
<evidence type="ECO:0000256" key="1">
    <source>
        <dbReference type="ARBA" id="ARBA00022723"/>
    </source>
</evidence>
<evidence type="ECO:0008006" key="10">
    <source>
        <dbReference type="Google" id="ProtNLM"/>
    </source>
</evidence>
<keyword evidence="9" id="KW-1185">Reference proteome</keyword>
<dbReference type="Pfam" id="PF01426">
    <property type="entry name" value="BAH"/>
    <property type="match status" value="1"/>
</dbReference>
<dbReference type="InterPro" id="IPR043151">
    <property type="entry name" value="BAH_sf"/>
</dbReference>
<evidence type="ECO:0000256" key="3">
    <source>
        <dbReference type="ARBA" id="ARBA00022833"/>
    </source>
</evidence>
<evidence type="ECO:0000259" key="7">
    <source>
        <dbReference type="PROSITE" id="PS51038"/>
    </source>
</evidence>
<dbReference type="InterPro" id="IPR056699">
    <property type="entry name" value="DUF7797"/>
</dbReference>
<evidence type="ECO:0000256" key="5">
    <source>
        <dbReference type="SAM" id="MobiDB-lite"/>
    </source>
</evidence>
<dbReference type="PANTHER" id="PTHR47527">
    <property type="entry name" value="RING/FYVE/PHD ZINC FINGER SUPERFAMILY PROTEIN"/>
    <property type="match status" value="1"/>
</dbReference>
<feature type="compositionally biased region" description="Polar residues" evidence="5">
    <location>
        <begin position="667"/>
        <end position="684"/>
    </location>
</feature>
<dbReference type="PROSITE" id="PS51038">
    <property type="entry name" value="BAH"/>
    <property type="match status" value="1"/>
</dbReference>
<feature type="region of interest" description="Disordered" evidence="5">
    <location>
        <begin position="251"/>
        <end position="278"/>
    </location>
</feature>
<evidence type="ECO:0000313" key="8">
    <source>
        <dbReference type="EMBL" id="KAH7544450.1"/>
    </source>
</evidence>
<dbReference type="InterPro" id="IPR001025">
    <property type="entry name" value="BAH_dom"/>
</dbReference>
<dbReference type="InterPro" id="IPR019786">
    <property type="entry name" value="Zinc_finger_PHD-type_CS"/>
</dbReference>
<dbReference type="Gene3D" id="2.30.30.490">
    <property type="match status" value="1"/>
</dbReference>
<dbReference type="PROSITE" id="PS50016">
    <property type="entry name" value="ZF_PHD_2"/>
    <property type="match status" value="1"/>
</dbReference>
<evidence type="ECO:0000259" key="6">
    <source>
        <dbReference type="PROSITE" id="PS50016"/>
    </source>
</evidence>
<feature type="compositionally biased region" description="Basic and acidic residues" evidence="5">
    <location>
        <begin position="647"/>
        <end position="659"/>
    </location>
</feature>
<dbReference type="PANTHER" id="PTHR47527:SF3">
    <property type="entry name" value="RING_FYVE_PHD ZINC FINGER SUPERFAMILY PROTEIN"/>
    <property type="match status" value="1"/>
</dbReference>
<feature type="domain" description="BAH" evidence="7">
    <location>
        <begin position="754"/>
        <end position="890"/>
    </location>
</feature>
<dbReference type="InterPro" id="IPR019787">
    <property type="entry name" value="Znf_PHD-finger"/>
</dbReference>
<feature type="region of interest" description="Disordered" evidence="5">
    <location>
        <begin position="630"/>
        <end position="696"/>
    </location>
</feature>
<feature type="region of interest" description="Disordered" evidence="5">
    <location>
        <begin position="346"/>
        <end position="383"/>
    </location>
</feature>
<dbReference type="SMART" id="SM00249">
    <property type="entry name" value="PHD"/>
    <property type="match status" value="1"/>
</dbReference>
<dbReference type="InterPro" id="IPR001965">
    <property type="entry name" value="Znf_PHD"/>
</dbReference>
<keyword evidence="2 4" id="KW-0863">Zinc-finger</keyword>
<feature type="compositionally biased region" description="Polar residues" evidence="5">
    <location>
        <begin position="630"/>
        <end position="645"/>
    </location>
</feature>
<organism evidence="8 9">
    <name type="scientific">Xanthoceras sorbifolium</name>
    <dbReference type="NCBI Taxonomy" id="99658"/>
    <lineage>
        <taxon>Eukaryota</taxon>
        <taxon>Viridiplantae</taxon>
        <taxon>Streptophyta</taxon>
        <taxon>Embryophyta</taxon>
        <taxon>Tracheophyta</taxon>
        <taxon>Spermatophyta</taxon>
        <taxon>Magnoliopsida</taxon>
        <taxon>eudicotyledons</taxon>
        <taxon>Gunneridae</taxon>
        <taxon>Pentapetalae</taxon>
        <taxon>rosids</taxon>
        <taxon>malvids</taxon>
        <taxon>Sapindales</taxon>
        <taxon>Sapindaceae</taxon>
        <taxon>Xanthoceroideae</taxon>
        <taxon>Xanthoceras</taxon>
    </lineage>
</organism>
<feature type="compositionally biased region" description="Low complexity" evidence="5">
    <location>
        <begin position="60"/>
        <end position="71"/>
    </location>
</feature>
<comment type="caution">
    <text evidence="8">The sequence shown here is derived from an EMBL/GenBank/DDBJ whole genome shotgun (WGS) entry which is preliminary data.</text>
</comment>
<dbReference type="EMBL" id="JAFEMO010000015">
    <property type="protein sequence ID" value="KAH7544450.1"/>
    <property type="molecule type" value="Genomic_DNA"/>
</dbReference>
<dbReference type="SUPFAM" id="SSF57903">
    <property type="entry name" value="FYVE/PHD zinc finger"/>
    <property type="match status" value="1"/>
</dbReference>
<evidence type="ECO:0000256" key="4">
    <source>
        <dbReference type="PROSITE-ProRule" id="PRU00146"/>
    </source>
</evidence>
<dbReference type="InterPro" id="IPR011011">
    <property type="entry name" value="Znf_FYVE_PHD"/>
</dbReference>
<feature type="region of interest" description="Disordered" evidence="5">
    <location>
        <begin position="540"/>
        <end position="614"/>
    </location>
</feature>
<gene>
    <name evidence="8" type="ORF">JRO89_XS15G0168500</name>
</gene>
<dbReference type="PROSITE" id="PS01359">
    <property type="entry name" value="ZF_PHD_1"/>
    <property type="match status" value="1"/>
</dbReference>
<proteinExistence type="predicted"/>
<feature type="compositionally biased region" description="Polar residues" evidence="5">
    <location>
        <begin position="544"/>
        <end position="560"/>
    </location>
</feature>
<dbReference type="Pfam" id="PF00628">
    <property type="entry name" value="PHD"/>
    <property type="match status" value="1"/>
</dbReference>
<name>A0ABQ8H2K6_9ROSI</name>
<dbReference type="InterPro" id="IPR013083">
    <property type="entry name" value="Znf_RING/FYVE/PHD"/>
</dbReference>
<protein>
    <recommendedName>
        <fullName evidence="10">PHD finger family protein</fullName>
    </recommendedName>
</protein>
<dbReference type="Pfam" id="PF25073">
    <property type="entry name" value="DUF7797"/>
    <property type="match status" value="1"/>
</dbReference>
<feature type="domain" description="PHD-type" evidence="6">
    <location>
        <begin position="475"/>
        <end position="528"/>
    </location>
</feature>
<keyword evidence="1" id="KW-0479">Metal-binding</keyword>
<feature type="region of interest" description="Disordered" evidence="5">
    <location>
        <begin position="83"/>
        <end position="115"/>
    </location>
</feature>
<dbReference type="CDD" id="cd15489">
    <property type="entry name" value="PHD_SF"/>
    <property type="match status" value="1"/>
</dbReference>
<dbReference type="CDD" id="cd04370">
    <property type="entry name" value="BAH"/>
    <property type="match status" value="1"/>
</dbReference>
<evidence type="ECO:0000313" key="9">
    <source>
        <dbReference type="Proteomes" id="UP000827721"/>
    </source>
</evidence>
<dbReference type="Gene3D" id="3.30.40.10">
    <property type="entry name" value="Zinc/RING finger domain, C3HC4 (zinc finger)"/>
    <property type="match status" value="1"/>
</dbReference>
<accession>A0ABQ8H2K6</accession>
<evidence type="ECO:0000256" key="2">
    <source>
        <dbReference type="ARBA" id="ARBA00022771"/>
    </source>
</evidence>
<feature type="region of interest" description="Disordered" evidence="5">
    <location>
        <begin position="49"/>
        <end position="71"/>
    </location>
</feature>